<dbReference type="EMBL" id="ASPP01018439">
    <property type="protein sequence ID" value="ETO16253.1"/>
    <property type="molecule type" value="Genomic_DNA"/>
</dbReference>
<comment type="caution">
    <text evidence="2">The sequence shown here is derived from an EMBL/GenBank/DDBJ whole genome shotgun (WGS) entry which is preliminary data.</text>
</comment>
<name>X6MQG8_RETFI</name>
<feature type="region of interest" description="Disordered" evidence="1">
    <location>
        <begin position="130"/>
        <end position="164"/>
    </location>
</feature>
<organism evidence="2 3">
    <name type="scientific">Reticulomyxa filosa</name>
    <dbReference type="NCBI Taxonomy" id="46433"/>
    <lineage>
        <taxon>Eukaryota</taxon>
        <taxon>Sar</taxon>
        <taxon>Rhizaria</taxon>
        <taxon>Retaria</taxon>
        <taxon>Foraminifera</taxon>
        <taxon>Monothalamids</taxon>
        <taxon>Reticulomyxidae</taxon>
        <taxon>Reticulomyxa</taxon>
    </lineage>
</organism>
<protein>
    <submittedName>
        <fullName evidence="2">Uncharacterized protein</fullName>
    </submittedName>
</protein>
<feature type="region of interest" description="Disordered" evidence="1">
    <location>
        <begin position="1"/>
        <end position="74"/>
    </location>
</feature>
<sequence>MSQMSINSQYFVRSNSREARTAKRSQSKLPSPTQNSGYENVYERQSSAASTPTQSSWNEIGEAKKISNPEVESQDDLAVVSTVFIDTKATMSDNDNDHDDGSSQDSGHVPTVTTIIHTPAYVQHIKQKTMSNFEDERERSRDEDNTSHSQSRKQRSKPKFHSLHVRFKTNEVIANNEQAAQTLLRPSQTLGHDGVNSKHDKSGSQEGSMGTRGISTPTYPNTDKDGKMNPFHEIRDSRYFRRNDRSSNMGPMHNAALTLSGPRSSKSTLNQAEDEHYYKHSQ</sequence>
<feature type="region of interest" description="Disordered" evidence="1">
    <location>
        <begin position="185"/>
        <end position="282"/>
    </location>
</feature>
<feature type="compositionally biased region" description="Basic and acidic residues" evidence="1">
    <location>
        <begin position="273"/>
        <end position="282"/>
    </location>
</feature>
<dbReference type="Proteomes" id="UP000023152">
    <property type="component" value="Unassembled WGS sequence"/>
</dbReference>
<evidence type="ECO:0000313" key="2">
    <source>
        <dbReference type="EMBL" id="ETO16253.1"/>
    </source>
</evidence>
<feature type="region of interest" description="Disordered" evidence="1">
    <location>
        <begin position="90"/>
        <end position="110"/>
    </location>
</feature>
<feature type="compositionally biased region" description="Basic and acidic residues" evidence="1">
    <location>
        <begin position="134"/>
        <end position="146"/>
    </location>
</feature>
<evidence type="ECO:0000313" key="3">
    <source>
        <dbReference type="Proteomes" id="UP000023152"/>
    </source>
</evidence>
<gene>
    <name evidence="2" type="ORF">RFI_21101</name>
</gene>
<reference evidence="2 3" key="1">
    <citation type="journal article" date="2013" name="Curr. Biol.">
        <title>The Genome of the Foraminiferan Reticulomyxa filosa.</title>
        <authorList>
            <person name="Glockner G."/>
            <person name="Hulsmann N."/>
            <person name="Schleicher M."/>
            <person name="Noegel A.A."/>
            <person name="Eichinger L."/>
            <person name="Gallinger C."/>
            <person name="Pawlowski J."/>
            <person name="Sierra R."/>
            <person name="Euteneuer U."/>
            <person name="Pillet L."/>
            <person name="Moustafa A."/>
            <person name="Platzer M."/>
            <person name="Groth M."/>
            <person name="Szafranski K."/>
            <person name="Schliwa M."/>
        </authorList>
    </citation>
    <scope>NUCLEOTIDE SEQUENCE [LARGE SCALE GENOMIC DNA]</scope>
</reference>
<feature type="compositionally biased region" description="Polar residues" evidence="1">
    <location>
        <begin position="261"/>
        <end position="271"/>
    </location>
</feature>
<feature type="compositionally biased region" description="Polar residues" evidence="1">
    <location>
        <begin position="204"/>
        <end position="221"/>
    </location>
</feature>
<feature type="compositionally biased region" description="Basic residues" evidence="1">
    <location>
        <begin position="150"/>
        <end position="164"/>
    </location>
</feature>
<proteinExistence type="predicted"/>
<feature type="compositionally biased region" description="Basic and acidic residues" evidence="1">
    <location>
        <begin position="222"/>
        <end position="245"/>
    </location>
</feature>
<dbReference type="AlphaFoldDB" id="X6MQG8"/>
<feature type="non-terminal residue" evidence="2">
    <location>
        <position position="282"/>
    </location>
</feature>
<keyword evidence="3" id="KW-1185">Reference proteome</keyword>
<feature type="compositionally biased region" description="Polar residues" evidence="1">
    <location>
        <begin position="1"/>
        <end position="14"/>
    </location>
</feature>
<feature type="compositionally biased region" description="Polar residues" evidence="1">
    <location>
        <begin position="27"/>
        <end position="38"/>
    </location>
</feature>
<evidence type="ECO:0000256" key="1">
    <source>
        <dbReference type="SAM" id="MobiDB-lite"/>
    </source>
</evidence>
<accession>X6MQG8</accession>
<feature type="compositionally biased region" description="Low complexity" evidence="1">
    <location>
        <begin position="45"/>
        <end position="56"/>
    </location>
</feature>